<evidence type="ECO:0000256" key="18">
    <source>
        <dbReference type="HAMAP-Rule" id="MF_01966"/>
    </source>
</evidence>
<dbReference type="NCBIfam" id="TIGR00197">
    <property type="entry name" value="yjeF_nterm"/>
    <property type="match status" value="1"/>
</dbReference>
<keyword evidence="13" id="KW-0511">Multifunctional enzyme</keyword>
<evidence type="ECO:0000256" key="3">
    <source>
        <dbReference type="ARBA" id="ARBA00006001"/>
    </source>
</evidence>
<dbReference type="InterPro" id="IPR000631">
    <property type="entry name" value="CARKD"/>
</dbReference>
<dbReference type="NCBIfam" id="TIGR00196">
    <property type="entry name" value="yjeF_cterm"/>
    <property type="match status" value="1"/>
</dbReference>
<dbReference type="HAMAP" id="MF_01965">
    <property type="entry name" value="NADHX_dehydratase"/>
    <property type="match status" value="1"/>
</dbReference>
<dbReference type="PROSITE" id="PS01050">
    <property type="entry name" value="YJEF_C_2"/>
    <property type="match status" value="1"/>
</dbReference>
<feature type="binding site" evidence="17">
    <location>
        <position position="257"/>
    </location>
    <ligand>
        <name>(6S)-NADPHX</name>
        <dbReference type="ChEBI" id="CHEBI:64076"/>
    </ligand>
</feature>
<evidence type="ECO:0000256" key="2">
    <source>
        <dbReference type="ARBA" id="ARBA00000909"/>
    </source>
</evidence>
<evidence type="ECO:0000313" key="22">
    <source>
        <dbReference type="EMBL" id="MBO1319172.1"/>
    </source>
</evidence>
<keyword evidence="9 18" id="KW-0630">Potassium</keyword>
<dbReference type="Pfam" id="PF01256">
    <property type="entry name" value="Carb_kinase"/>
    <property type="match status" value="1"/>
</dbReference>
<feature type="binding site" evidence="17">
    <location>
        <position position="426"/>
    </location>
    <ligand>
        <name>(6S)-NADPHX</name>
        <dbReference type="ChEBI" id="CHEBI:64076"/>
    </ligand>
</feature>
<feature type="binding site" evidence="18">
    <location>
        <begin position="130"/>
        <end position="136"/>
    </location>
    <ligand>
        <name>(6S)-NADPHX</name>
        <dbReference type="ChEBI" id="CHEBI:64076"/>
    </ligand>
</feature>
<feature type="binding site" evidence="18">
    <location>
        <position position="162"/>
    </location>
    <ligand>
        <name>K(+)</name>
        <dbReference type="ChEBI" id="CHEBI:29103"/>
    </ligand>
</feature>
<comment type="cofactor">
    <cofactor evidence="17">
        <name>Mg(2+)</name>
        <dbReference type="ChEBI" id="CHEBI:18420"/>
    </cofactor>
</comment>
<organism evidence="22 23">
    <name type="scientific">Acanthopleuribacter pedis</name>
    <dbReference type="NCBI Taxonomy" id="442870"/>
    <lineage>
        <taxon>Bacteria</taxon>
        <taxon>Pseudomonadati</taxon>
        <taxon>Acidobacteriota</taxon>
        <taxon>Holophagae</taxon>
        <taxon>Acanthopleuribacterales</taxon>
        <taxon>Acanthopleuribacteraceae</taxon>
        <taxon>Acanthopleuribacter</taxon>
    </lineage>
</organism>
<feature type="binding site" evidence="17">
    <location>
        <begin position="396"/>
        <end position="400"/>
    </location>
    <ligand>
        <name>AMP</name>
        <dbReference type="ChEBI" id="CHEBI:456215"/>
    </ligand>
</feature>
<comment type="catalytic activity">
    <reaction evidence="2 18 19">
        <text>(6R)-NADPHX = (6S)-NADPHX</text>
        <dbReference type="Rhea" id="RHEA:32227"/>
        <dbReference type="ChEBI" id="CHEBI:64076"/>
        <dbReference type="ChEBI" id="CHEBI:64077"/>
        <dbReference type="EC" id="5.1.99.6"/>
    </reaction>
</comment>
<feature type="binding site" evidence="17">
    <location>
        <position position="358"/>
    </location>
    <ligand>
        <name>(6S)-NADPHX</name>
        <dbReference type="ChEBI" id="CHEBI:64076"/>
    </ligand>
</feature>
<dbReference type="PROSITE" id="PS51383">
    <property type="entry name" value="YJEF_C_3"/>
    <property type="match status" value="1"/>
</dbReference>
<feature type="binding site" evidence="18">
    <location>
        <position position="126"/>
    </location>
    <ligand>
        <name>K(+)</name>
        <dbReference type="ChEBI" id="CHEBI:29103"/>
    </ligand>
</feature>
<evidence type="ECO:0000256" key="15">
    <source>
        <dbReference type="ARBA" id="ARBA00048238"/>
    </source>
</evidence>
<evidence type="ECO:0000259" key="21">
    <source>
        <dbReference type="PROSITE" id="PS51385"/>
    </source>
</evidence>
<protein>
    <recommendedName>
        <fullName evidence="19">Bifunctional NAD(P)H-hydrate repair enzyme</fullName>
    </recommendedName>
    <alternativeName>
        <fullName evidence="19">Nicotinamide nucleotide repair protein</fullName>
    </alternativeName>
    <domain>
        <recommendedName>
            <fullName evidence="19">ADP-dependent (S)-NAD(P)H-hydrate dehydratase</fullName>
            <ecNumber evidence="19">4.2.1.136</ecNumber>
        </recommendedName>
        <alternativeName>
            <fullName evidence="19">ADP-dependent NAD(P)HX dehydratase</fullName>
        </alternativeName>
    </domain>
    <domain>
        <recommendedName>
            <fullName evidence="19">NAD(P)H-hydrate epimerase</fullName>
            <ecNumber evidence="19">5.1.99.6</ecNumber>
        </recommendedName>
    </domain>
</protein>
<evidence type="ECO:0000256" key="17">
    <source>
        <dbReference type="HAMAP-Rule" id="MF_01965"/>
    </source>
</evidence>
<keyword evidence="11 18" id="KW-0413">Isomerase</keyword>
<dbReference type="PANTHER" id="PTHR12592">
    <property type="entry name" value="ATP-DEPENDENT (S)-NAD(P)H-HYDRATE DEHYDRATASE FAMILY MEMBER"/>
    <property type="match status" value="1"/>
</dbReference>
<keyword evidence="5 18" id="KW-0479">Metal-binding</keyword>
<feature type="binding site" evidence="17">
    <location>
        <position position="425"/>
    </location>
    <ligand>
        <name>AMP</name>
        <dbReference type="ChEBI" id="CHEBI:456215"/>
    </ligand>
</feature>
<comment type="function">
    <text evidence="14 19">Bifunctional enzyme that catalyzes the epimerization of the S- and R-forms of NAD(P)HX and the dehydration of the S-form of NAD(P)HX at the expense of ADP, which is converted to AMP. This allows the repair of both epimers of NAD(P)HX, a damaged form of NAD(P)H that is a result of enzymatic or heat-dependent hydration.</text>
</comment>
<evidence type="ECO:0000256" key="7">
    <source>
        <dbReference type="ARBA" id="ARBA00022840"/>
    </source>
</evidence>
<evidence type="ECO:0000256" key="10">
    <source>
        <dbReference type="ARBA" id="ARBA00023027"/>
    </source>
</evidence>
<dbReference type="Proteomes" id="UP000664417">
    <property type="component" value="Unassembled WGS sequence"/>
</dbReference>
<dbReference type="PIRSF" id="PIRSF017184">
    <property type="entry name" value="Nnr"/>
    <property type="match status" value="1"/>
</dbReference>
<evidence type="ECO:0000256" key="14">
    <source>
        <dbReference type="ARBA" id="ARBA00025153"/>
    </source>
</evidence>
<dbReference type="PANTHER" id="PTHR12592:SF0">
    <property type="entry name" value="ATP-DEPENDENT (S)-NAD(P)H-HYDRATE DEHYDRATASE"/>
    <property type="match status" value="1"/>
</dbReference>
<comment type="similarity">
    <text evidence="3 19">In the N-terminal section; belongs to the NnrE/AIBP family.</text>
</comment>
<evidence type="ECO:0000256" key="4">
    <source>
        <dbReference type="ARBA" id="ARBA00009524"/>
    </source>
</evidence>
<dbReference type="AlphaFoldDB" id="A0A8J7U320"/>
<evidence type="ECO:0000256" key="5">
    <source>
        <dbReference type="ARBA" id="ARBA00022723"/>
    </source>
</evidence>
<dbReference type="SUPFAM" id="SSF53613">
    <property type="entry name" value="Ribokinase-like"/>
    <property type="match status" value="1"/>
</dbReference>
<sequence length="480" mass="50612">MQALVTAAQMAAADHYTIHELGVPGLTLMEQAAQSCVQELGARLTDQDHVLVLVGPGNNGGDGLAITRLLHERGVSVRARLTCEPDAFRGDSAENMRRLIACGAAFEAPNPRFRTDIEPEVTWLVDSLFGTGLSRPLDGRYATLVEKANAANANIMAVDIPSGLSGDHGRIDGPAVQADLTVTFQRLKLAHVVTPANAQCGQICLHEIGIQFSESQKIGHFLLEPADVDRPRRPNISHKGSYGSLAVLGGFRGMQGAAFLAGRAALRFGAGKVRLFNDAPETLLSLGSLMAGDIFAGPGTQSYQALVIGPGLSRGDRVTEALAAWALSAQRVVWDADGLALLPDGRGAMGAEWVMTPHPGEAAELLGIRAAQVQADRLAAVHALAEAYPGGWIVLKGYRTLIRAPHGDIFICGSGNAALATAGSGDVLSGMIGAMLANGVPMADAVLSATLRHGLAADRWVQHYRDYSMTAEDIIDDLRF</sequence>
<comment type="similarity">
    <text evidence="4 19">In the C-terminal section; belongs to the NnrD/CARKD family.</text>
</comment>
<dbReference type="EMBL" id="JAFREP010000008">
    <property type="protein sequence ID" value="MBO1319172.1"/>
    <property type="molecule type" value="Genomic_DNA"/>
</dbReference>
<dbReference type="InterPro" id="IPR036652">
    <property type="entry name" value="YjeF_N_dom_sf"/>
</dbReference>
<dbReference type="GO" id="GO:0052856">
    <property type="term" value="F:NAD(P)HX epimerase activity"/>
    <property type="evidence" value="ECO:0007669"/>
    <property type="project" value="UniProtKB-UniRule"/>
</dbReference>
<dbReference type="SUPFAM" id="SSF64153">
    <property type="entry name" value="YjeF N-terminal domain-like"/>
    <property type="match status" value="1"/>
</dbReference>
<feature type="domain" description="YjeF C-terminal" evidence="20">
    <location>
        <begin position="222"/>
        <end position="480"/>
    </location>
</feature>
<dbReference type="HAMAP" id="MF_01966">
    <property type="entry name" value="NADHX_epimerase"/>
    <property type="match status" value="1"/>
</dbReference>
<comment type="cofactor">
    <cofactor evidence="18 19">
        <name>K(+)</name>
        <dbReference type="ChEBI" id="CHEBI:29103"/>
    </cofactor>
    <text evidence="18 19">Binds 1 potassium ion per subunit.</text>
</comment>
<feature type="binding site" evidence="18">
    <location>
        <position position="159"/>
    </location>
    <ligand>
        <name>(6S)-NADPHX</name>
        <dbReference type="ChEBI" id="CHEBI:64076"/>
    </ligand>
</feature>
<comment type="function">
    <text evidence="18">Catalyzes the epimerization of the S- and R-forms of NAD(P)HX, a damaged form of NAD(P)H that is a result of enzymatic or heat-dependent hydration. This is a prerequisite for the S-specific NAD(P)H-hydrate dehydratase to allow the repair of both epimers of NAD(P)HX.</text>
</comment>
<evidence type="ECO:0000256" key="19">
    <source>
        <dbReference type="PIRNR" id="PIRNR017184"/>
    </source>
</evidence>
<dbReference type="GO" id="GO:0046496">
    <property type="term" value="P:nicotinamide nucleotide metabolic process"/>
    <property type="evidence" value="ECO:0007669"/>
    <property type="project" value="UniProtKB-UniRule"/>
</dbReference>
<feature type="binding site" evidence="17">
    <location>
        <position position="311"/>
    </location>
    <ligand>
        <name>(6S)-NADPHX</name>
        <dbReference type="ChEBI" id="CHEBI:64076"/>
    </ligand>
</feature>
<evidence type="ECO:0000256" key="1">
    <source>
        <dbReference type="ARBA" id="ARBA00000013"/>
    </source>
</evidence>
<evidence type="ECO:0000256" key="11">
    <source>
        <dbReference type="ARBA" id="ARBA00023235"/>
    </source>
</evidence>
<evidence type="ECO:0000256" key="12">
    <source>
        <dbReference type="ARBA" id="ARBA00023239"/>
    </source>
</evidence>
<feature type="binding site" evidence="18">
    <location>
        <position position="59"/>
    </location>
    <ligand>
        <name>K(+)</name>
        <dbReference type="ChEBI" id="CHEBI:29103"/>
    </ligand>
</feature>
<comment type="catalytic activity">
    <reaction evidence="15 17 19">
        <text>(6S)-NADHX + ADP = AMP + phosphate + NADH + H(+)</text>
        <dbReference type="Rhea" id="RHEA:32223"/>
        <dbReference type="ChEBI" id="CHEBI:15378"/>
        <dbReference type="ChEBI" id="CHEBI:43474"/>
        <dbReference type="ChEBI" id="CHEBI:57945"/>
        <dbReference type="ChEBI" id="CHEBI:64074"/>
        <dbReference type="ChEBI" id="CHEBI:456215"/>
        <dbReference type="ChEBI" id="CHEBI:456216"/>
        <dbReference type="EC" id="4.2.1.136"/>
    </reaction>
</comment>
<dbReference type="Gene3D" id="3.40.50.10260">
    <property type="entry name" value="YjeF N-terminal domain"/>
    <property type="match status" value="1"/>
</dbReference>
<dbReference type="CDD" id="cd01171">
    <property type="entry name" value="YXKO-related"/>
    <property type="match status" value="1"/>
</dbReference>
<reference evidence="22" key="1">
    <citation type="submission" date="2021-03" db="EMBL/GenBank/DDBJ databases">
        <authorList>
            <person name="Wang G."/>
        </authorList>
    </citation>
    <scope>NUCLEOTIDE SEQUENCE</scope>
    <source>
        <strain evidence="22">KCTC 12899</strain>
    </source>
</reference>
<feature type="binding site" evidence="18">
    <location>
        <position position="141"/>
    </location>
    <ligand>
        <name>(6S)-NADPHX</name>
        <dbReference type="ChEBI" id="CHEBI:64076"/>
    </ligand>
</feature>
<dbReference type="GO" id="GO:0005524">
    <property type="term" value="F:ATP binding"/>
    <property type="evidence" value="ECO:0007669"/>
    <property type="project" value="UniProtKB-UniRule"/>
</dbReference>
<comment type="caution">
    <text evidence="22">The sequence shown here is derived from an EMBL/GenBank/DDBJ whole genome shotgun (WGS) entry which is preliminary data.</text>
</comment>
<keyword evidence="7 17" id="KW-0067">ATP-binding</keyword>
<dbReference type="Gene3D" id="3.40.1190.20">
    <property type="match status" value="1"/>
</dbReference>
<feature type="domain" description="YjeF N-terminal" evidence="21">
    <location>
        <begin position="10"/>
        <end position="216"/>
    </location>
</feature>
<dbReference type="RefSeq" id="WP_207858991.1">
    <property type="nucleotide sequence ID" value="NZ_JAFREP010000008.1"/>
</dbReference>
<comment type="catalytic activity">
    <reaction evidence="1 18 19">
        <text>(6R)-NADHX = (6S)-NADHX</text>
        <dbReference type="Rhea" id="RHEA:32215"/>
        <dbReference type="ChEBI" id="CHEBI:64074"/>
        <dbReference type="ChEBI" id="CHEBI:64075"/>
        <dbReference type="EC" id="5.1.99.6"/>
    </reaction>
</comment>
<evidence type="ECO:0000256" key="16">
    <source>
        <dbReference type="ARBA" id="ARBA00049209"/>
    </source>
</evidence>
<name>A0A8J7U320_9BACT</name>
<comment type="catalytic activity">
    <reaction evidence="16 17 19">
        <text>(6S)-NADPHX + ADP = AMP + phosphate + NADPH + H(+)</text>
        <dbReference type="Rhea" id="RHEA:32235"/>
        <dbReference type="ChEBI" id="CHEBI:15378"/>
        <dbReference type="ChEBI" id="CHEBI:43474"/>
        <dbReference type="ChEBI" id="CHEBI:57783"/>
        <dbReference type="ChEBI" id="CHEBI:64076"/>
        <dbReference type="ChEBI" id="CHEBI:456215"/>
        <dbReference type="ChEBI" id="CHEBI:456216"/>
        <dbReference type="EC" id="4.2.1.136"/>
    </reaction>
</comment>
<dbReference type="InterPro" id="IPR017953">
    <property type="entry name" value="Carbohydrate_kinase_pred_CS"/>
</dbReference>
<dbReference type="PROSITE" id="PS51385">
    <property type="entry name" value="YJEF_N"/>
    <property type="match status" value="1"/>
</dbReference>
<keyword evidence="12 17" id="KW-0456">Lyase</keyword>
<proteinExistence type="inferred from homology"/>
<evidence type="ECO:0000313" key="23">
    <source>
        <dbReference type="Proteomes" id="UP000664417"/>
    </source>
</evidence>
<comment type="similarity">
    <text evidence="17">Belongs to the NnrD/CARKD family.</text>
</comment>
<dbReference type="GO" id="GO:0046872">
    <property type="term" value="F:metal ion binding"/>
    <property type="evidence" value="ECO:0007669"/>
    <property type="project" value="UniProtKB-UniRule"/>
</dbReference>
<evidence type="ECO:0000256" key="8">
    <source>
        <dbReference type="ARBA" id="ARBA00022857"/>
    </source>
</evidence>
<dbReference type="GO" id="GO:0110051">
    <property type="term" value="P:metabolite repair"/>
    <property type="evidence" value="ECO:0007669"/>
    <property type="project" value="TreeGrafter"/>
</dbReference>
<dbReference type="Pfam" id="PF03853">
    <property type="entry name" value="YjeF_N"/>
    <property type="match status" value="1"/>
</dbReference>
<dbReference type="EC" id="5.1.99.6" evidence="19"/>
<dbReference type="GO" id="GO:0052855">
    <property type="term" value="F:ADP-dependent NAD(P)H-hydrate dehydratase activity"/>
    <property type="evidence" value="ECO:0007669"/>
    <property type="project" value="UniProtKB-UniRule"/>
</dbReference>
<keyword evidence="10 17" id="KW-0520">NAD</keyword>
<dbReference type="InterPro" id="IPR004443">
    <property type="entry name" value="YjeF_N_dom"/>
</dbReference>
<evidence type="ECO:0000256" key="6">
    <source>
        <dbReference type="ARBA" id="ARBA00022741"/>
    </source>
</evidence>
<comment type="similarity">
    <text evidence="18">Belongs to the NnrE/AIBP family.</text>
</comment>
<dbReference type="InterPro" id="IPR029056">
    <property type="entry name" value="Ribokinase-like"/>
</dbReference>
<comment type="subunit">
    <text evidence="17">Homotetramer.</text>
</comment>
<keyword evidence="23" id="KW-1185">Reference proteome</keyword>
<keyword evidence="8 17" id="KW-0521">NADP</keyword>
<comment type="function">
    <text evidence="17">Catalyzes the dehydration of the S-form of NAD(P)HX at the expense of ADP, which is converted to AMP. Together with NAD(P)HX epimerase, which catalyzes the epimerization of the S- and R-forms, the enzyme allows the repair of both epimers of NAD(P)HX, a damaged form of NAD(P)H that is a result of enzymatic or heat-dependent hydration.</text>
</comment>
<keyword evidence="6 17" id="KW-0547">Nucleotide-binding</keyword>
<accession>A0A8J7U320</accession>
<evidence type="ECO:0000259" key="20">
    <source>
        <dbReference type="PROSITE" id="PS51383"/>
    </source>
</evidence>
<evidence type="ECO:0000256" key="13">
    <source>
        <dbReference type="ARBA" id="ARBA00023268"/>
    </source>
</evidence>
<dbReference type="InterPro" id="IPR030677">
    <property type="entry name" value="Nnr"/>
</dbReference>
<evidence type="ECO:0000256" key="9">
    <source>
        <dbReference type="ARBA" id="ARBA00022958"/>
    </source>
</evidence>
<gene>
    <name evidence="17" type="primary">nnrD</name>
    <name evidence="18" type="synonym">nnrE</name>
    <name evidence="22" type="ORF">J3U88_11935</name>
</gene>
<dbReference type="EC" id="4.2.1.136" evidence="19"/>
<feature type="binding site" evidence="18">
    <location>
        <begin position="58"/>
        <end position="62"/>
    </location>
    <ligand>
        <name>(6S)-NADPHX</name>
        <dbReference type="ChEBI" id="CHEBI:64076"/>
    </ligand>
</feature>